<comment type="similarity">
    <text evidence="1">Belongs to the Tlp family.</text>
</comment>
<comment type="subcellular location">
    <subcellularLocation>
        <location evidence="1">Spore core</location>
    </subcellularLocation>
</comment>
<reference evidence="3 4" key="1">
    <citation type="submission" date="2023-10" db="EMBL/GenBank/DDBJ databases">
        <title>Virgibacillus halophilus 5B73C genome.</title>
        <authorList>
            <person name="Miliotis G."/>
            <person name="Sengupta P."/>
            <person name="Hameed A."/>
            <person name="Chuvochina M."/>
            <person name="Mcdonagh F."/>
            <person name="Simpson A.C."/>
            <person name="Singh N.K."/>
            <person name="Rekha P.D."/>
            <person name="Raman K."/>
            <person name="Hugenholtz P."/>
            <person name="Venkateswaran K."/>
        </authorList>
    </citation>
    <scope>NUCLEOTIDE SEQUENCE [LARGE SCALE GENOMIC DNA]</scope>
    <source>
        <strain evidence="3 4">5B73C</strain>
    </source>
</reference>
<organism evidence="3 4">
    <name type="scientific">Tigheibacillus halophilus</name>
    <dbReference type="NCBI Taxonomy" id="361280"/>
    <lineage>
        <taxon>Bacteria</taxon>
        <taxon>Bacillati</taxon>
        <taxon>Bacillota</taxon>
        <taxon>Bacilli</taxon>
        <taxon>Bacillales</taxon>
        <taxon>Bacillaceae</taxon>
        <taxon>Tigheibacillus</taxon>
    </lineage>
</organism>
<dbReference type="EMBL" id="JAWDIP010000004">
    <property type="protein sequence ID" value="MDY0396457.1"/>
    <property type="molecule type" value="Genomic_DNA"/>
</dbReference>
<evidence type="ECO:0000256" key="2">
    <source>
        <dbReference type="SAM" id="MobiDB-lite"/>
    </source>
</evidence>
<dbReference type="InterPro" id="IPR017524">
    <property type="entry name" value="SASP_thioredoxin-like"/>
</dbReference>
<evidence type="ECO:0000313" key="4">
    <source>
        <dbReference type="Proteomes" id="UP001281447"/>
    </source>
</evidence>
<proteinExistence type="evidence at transcript level"/>
<name>A0ABU5CCU6_9BACI</name>
<feature type="compositionally biased region" description="Basic and acidic residues" evidence="2">
    <location>
        <begin position="9"/>
        <end position="18"/>
    </location>
</feature>
<keyword evidence="4" id="KW-1185">Reference proteome</keyword>
<keyword evidence="1" id="KW-0749">Sporulation</keyword>
<protein>
    <recommendedName>
        <fullName evidence="1">Small, acid-soluble spore protein Tlp</fullName>
    </recommendedName>
</protein>
<feature type="compositionally biased region" description="Basic and acidic residues" evidence="2">
    <location>
        <begin position="47"/>
        <end position="68"/>
    </location>
</feature>
<dbReference type="Proteomes" id="UP001281447">
    <property type="component" value="Unassembled WGS sequence"/>
</dbReference>
<accession>A0ABU5CCU6</accession>
<sequence>MTHKNNQPKPDDRSDNIEKLQQMVQDTIANMEAAEETAQFSSNDAKGQIEEKNERRKEAIEGMKAEIADEKEDQQQM</sequence>
<dbReference type="RefSeq" id="WP_390353301.1">
    <property type="nucleotide sequence ID" value="NZ_JBHUIZ010000003.1"/>
</dbReference>
<dbReference type="Pfam" id="PF19824">
    <property type="entry name" value="Tlp"/>
    <property type="match status" value="1"/>
</dbReference>
<feature type="region of interest" description="Disordered" evidence="2">
    <location>
        <begin position="1"/>
        <end position="77"/>
    </location>
</feature>
<comment type="caution">
    <text evidence="3">The sequence shown here is derived from an EMBL/GenBank/DDBJ whole genome shotgun (WGS) entry which is preliminary data.</text>
</comment>
<gene>
    <name evidence="1 3" type="primary">tlp</name>
    <name evidence="3" type="ORF">RWE15_21705</name>
</gene>
<evidence type="ECO:0000256" key="1">
    <source>
        <dbReference type="HAMAP-Rule" id="MF_01506"/>
    </source>
</evidence>
<dbReference type="NCBIfam" id="TIGR03090">
    <property type="entry name" value="SASP_tlp"/>
    <property type="match status" value="1"/>
</dbReference>
<comment type="induction">
    <text evidence="1">Expressed only in the forespore compartment of sporulating cells.</text>
</comment>
<dbReference type="HAMAP" id="MF_01506">
    <property type="entry name" value="Tlp"/>
    <property type="match status" value="1"/>
</dbReference>
<evidence type="ECO:0000313" key="3">
    <source>
        <dbReference type="EMBL" id="MDY0396457.1"/>
    </source>
</evidence>